<evidence type="ECO:0000313" key="8">
    <source>
        <dbReference type="EMBL" id="TQK75704.1"/>
    </source>
</evidence>
<dbReference type="InterPro" id="IPR010998">
    <property type="entry name" value="Integrase_recombinase_N"/>
</dbReference>
<dbReference type="InterPro" id="IPR004107">
    <property type="entry name" value="Integrase_SAM-like_N"/>
</dbReference>
<dbReference type="GO" id="GO:0006310">
    <property type="term" value="P:DNA recombination"/>
    <property type="evidence" value="ECO:0007669"/>
    <property type="project" value="UniProtKB-KW"/>
</dbReference>
<comment type="caution">
    <text evidence="8">The sequence shown here is derived from an EMBL/GenBank/DDBJ whole genome shotgun (WGS) entry which is preliminary data.</text>
</comment>
<dbReference type="CDD" id="cd01189">
    <property type="entry name" value="INT_ICEBs1_C_like"/>
    <property type="match status" value="1"/>
</dbReference>
<dbReference type="Gene3D" id="1.10.443.10">
    <property type="entry name" value="Intergrase catalytic core"/>
    <property type="match status" value="1"/>
</dbReference>
<dbReference type="GO" id="GO:0003677">
    <property type="term" value="F:DNA binding"/>
    <property type="evidence" value="ECO:0007669"/>
    <property type="project" value="UniProtKB-UniRule"/>
</dbReference>
<dbReference type="SUPFAM" id="SSF56349">
    <property type="entry name" value="DNA breaking-rejoining enzymes"/>
    <property type="match status" value="1"/>
</dbReference>
<dbReference type="PROSITE" id="PS51898">
    <property type="entry name" value="TYR_RECOMBINASE"/>
    <property type="match status" value="1"/>
</dbReference>
<proteinExistence type="inferred from homology"/>
<dbReference type="Pfam" id="PF02899">
    <property type="entry name" value="Phage_int_SAM_1"/>
    <property type="match status" value="1"/>
</dbReference>
<dbReference type="PROSITE" id="PS51900">
    <property type="entry name" value="CB"/>
    <property type="match status" value="1"/>
</dbReference>
<sequence>MRITKPKPGEPIKIIETKTKGVRYRAVVDVGVGPDGKRRQDMTTHDSLTAARHWITETRAAVKDGTYLTKDRTTFDSLCNRWLDSRRDIREVTRVGYTDVLKAARVRLGKRKAQDITRSDIESFVTWLQTEGGQRGTGVSRRTVVFTLGAVRQVLAYAVTEGLLRANPAESVKAPRKQHGDSHSTAVWAISDLAQFRATADSHEWAAGWRLSLCGLRRSEVLGLTWDAIDLAAGTVEIRAGRVLLDGHRTAIDAPKSSASWRTVNAEAIHPGTVALLRQMKARQAADKLKAGRAYTDSGLVLVDALGSGIRPERYSDEFRRLCDEADVPTVRLHEVRHTIALALHRAGQAPADVASLLGHSVSTHLAFYVPSTKTGAQSAAQALGSALSAAG</sequence>
<dbReference type="GO" id="GO:0003918">
    <property type="term" value="F:DNA topoisomerase type II (double strand cut, ATP-hydrolyzing) activity"/>
    <property type="evidence" value="ECO:0007669"/>
    <property type="project" value="InterPro"/>
</dbReference>
<dbReference type="InterPro" id="IPR050090">
    <property type="entry name" value="Tyrosine_recombinase_XerCD"/>
</dbReference>
<feature type="domain" description="Tyr recombinase" evidence="6">
    <location>
        <begin position="183"/>
        <end position="384"/>
    </location>
</feature>
<dbReference type="GO" id="GO:0015074">
    <property type="term" value="P:DNA integration"/>
    <property type="evidence" value="ECO:0007669"/>
    <property type="project" value="UniProtKB-KW"/>
</dbReference>
<dbReference type="OrthoDB" id="1822491at2"/>
<dbReference type="Gene3D" id="1.10.150.130">
    <property type="match status" value="1"/>
</dbReference>
<dbReference type="InterPro" id="IPR000565">
    <property type="entry name" value="Topo_IIA_B"/>
</dbReference>
<dbReference type="InterPro" id="IPR011010">
    <property type="entry name" value="DNA_brk_join_enz"/>
</dbReference>
<keyword evidence="4" id="KW-0233">DNA recombination</keyword>
<evidence type="ECO:0000256" key="2">
    <source>
        <dbReference type="ARBA" id="ARBA00022908"/>
    </source>
</evidence>
<protein>
    <submittedName>
        <fullName evidence="8">Site-specific recombinase XerD</fullName>
    </submittedName>
</protein>
<dbReference type="Proteomes" id="UP000316181">
    <property type="component" value="Unassembled WGS sequence"/>
</dbReference>
<evidence type="ECO:0000259" key="7">
    <source>
        <dbReference type="PROSITE" id="PS51900"/>
    </source>
</evidence>
<evidence type="ECO:0000256" key="5">
    <source>
        <dbReference type="PROSITE-ProRule" id="PRU01248"/>
    </source>
</evidence>
<feature type="domain" description="Core-binding (CB)" evidence="7">
    <location>
        <begin position="73"/>
        <end position="159"/>
    </location>
</feature>
<comment type="similarity">
    <text evidence="1">Belongs to the 'phage' integrase family.</text>
</comment>
<dbReference type="InterPro" id="IPR013762">
    <property type="entry name" value="Integrase-like_cat_sf"/>
</dbReference>
<evidence type="ECO:0000259" key="6">
    <source>
        <dbReference type="PROSITE" id="PS51898"/>
    </source>
</evidence>
<reference evidence="8 9" key="1">
    <citation type="submission" date="2019-06" db="EMBL/GenBank/DDBJ databases">
        <title>Sequencing the genomes of 1000 actinobacteria strains.</title>
        <authorList>
            <person name="Klenk H.-P."/>
        </authorList>
    </citation>
    <scope>NUCLEOTIDE SEQUENCE [LARGE SCALE GENOMIC DNA]</scope>
    <source>
        <strain evidence="8 9">DSM 10596</strain>
    </source>
</reference>
<dbReference type="GO" id="GO:0006265">
    <property type="term" value="P:DNA topological change"/>
    <property type="evidence" value="ECO:0007669"/>
    <property type="project" value="InterPro"/>
</dbReference>
<organism evidence="8 9">
    <name type="scientific">Rarobacter incanus</name>
    <dbReference type="NCBI Taxonomy" id="153494"/>
    <lineage>
        <taxon>Bacteria</taxon>
        <taxon>Bacillati</taxon>
        <taxon>Actinomycetota</taxon>
        <taxon>Actinomycetes</taxon>
        <taxon>Micrococcales</taxon>
        <taxon>Rarobacteraceae</taxon>
        <taxon>Rarobacter</taxon>
    </lineage>
</organism>
<dbReference type="PANTHER" id="PTHR30349:SF41">
    <property type="entry name" value="INTEGRASE_RECOMBINASE PROTEIN MJ0367-RELATED"/>
    <property type="match status" value="1"/>
</dbReference>
<evidence type="ECO:0000313" key="9">
    <source>
        <dbReference type="Proteomes" id="UP000316181"/>
    </source>
</evidence>
<keyword evidence="3 5" id="KW-0238">DNA-binding</keyword>
<name>A0A542SM40_9MICO</name>
<evidence type="ECO:0000256" key="4">
    <source>
        <dbReference type="ARBA" id="ARBA00023172"/>
    </source>
</evidence>
<evidence type="ECO:0000256" key="3">
    <source>
        <dbReference type="ARBA" id="ARBA00023125"/>
    </source>
</evidence>
<dbReference type="EMBL" id="VFNV01000001">
    <property type="protein sequence ID" value="TQK75704.1"/>
    <property type="molecule type" value="Genomic_DNA"/>
</dbReference>
<dbReference type="Pfam" id="PF00589">
    <property type="entry name" value="Phage_integrase"/>
    <property type="match status" value="1"/>
</dbReference>
<keyword evidence="2" id="KW-0229">DNA integration</keyword>
<dbReference type="AlphaFoldDB" id="A0A542SM40"/>
<dbReference type="InterPro" id="IPR002104">
    <property type="entry name" value="Integrase_catalytic"/>
</dbReference>
<evidence type="ECO:0000256" key="1">
    <source>
        <dbReference type="ARBA" id="ARBA00008857"/>
    </source>
</evidence>
<dbReference type="RefSeq" id="WP_142111074.1">
    <property type="nucleotide sequence ID" value="NZ_BAAATB010000003.1"/>
</dbReference>
<dbReference type="GO" id="GO:0005524">
    <property type="term" value="F:ATP binding"/>
    <property type="evidence" value="ECO:0007669"/>
    <property type="project" value="InterPro"/>
</dbReference>
<dbReference type="PRINTS" id="PR01159">
    <property type="entry name" value="DNAGYRASEB"/>
</dbReference>
<dbReference type="InterPro" id="IPR044068">
    <property type="entry name" value="CB"/>
</dbReference>
<gene>
    <name evidence="8" type="ORF">FB389_0337</name>
</gene>
<keyword evidence="9" id="KW-1185">Reference proteome</keyword>
<dbReference type="PANTHER" id="PTHR30349">
    <property type="entry name" value="PHAGE INTEGRASE-RELATED"/>
    <property type="match status" value="1"/>
</dbReference>
<accession>A0A542SM40</accession>